<dbReference type="EMBL" id="JAPNKE010000002">
    <property type="protein sequence ID" value="MCY1005701.1"/>
    <property type="molecule type" value="Genomic_DNA"/>
</dbReference>
<keyword evidence="3" id="KW-1185">Reference proteome</keyword>
<dbReference type="Gene3D" id="1.25.40.10">
    <property type="entry name" value="Tetratricopeptide repeat domain"/>
    <property type="match status" value="1"/>
</dbReference>
<gene>
    <name evidence="2" type="ORF">OV079_09010</name>
</gene>
<evidence type="ECO:0000313" key="2">
    <source>
        <dbReference type="EMBL" id="MCY1005701.1"/>
    </source>
</evidence>
<dbReference type="Proteomes" id="UP001150924">
    <property type="component" value="Unassembled WGS sequence"/>
</dbReference>
<sequence>MTASFDSIREQVAAGDASGGWVALTQVFGYPNGGSLDARSFAEAMAVALVITRELAGRDGVVDLARAAAAPEDPRALYDAGWWLAEQRQFAIAASVLERANQIAPGQPGIVGELANALEHLLHYGPAALVVEASGRADDDPLLAYLSGFYWLMCGDLERPRARLGQLAGVTAPNEVFMRDALAGMLARADALVAAGVGLGDDALTAWHAVLNGSLLLHESPHGHPEPMHGRYAFLNDSPALQRLGLDRLQRLLAALGRRPERILTAPDRASRILAHAAGQVLDLPVEAWADDPGQRGLVVAWSLDVVEDPAFLGGMRRHAPGRPLFVHVTDWIEPFAYAPDVGTVLAQVVRHPFTGGALTYDPATRKVAEAEADDRDEVELGGLVAATPVADDSATPIEVVLGIDRAMAGLPADLRPGLHREGGSRLIHRAGSPVPSNRFT</sequence>
<feature type="region of interest" description="Disordered" evidence="1">
    <location>
        <begin position="422"/>
        <end position="441"/>
    </location>
</feature>
<dbReference type="AlphaFoldDB" id="A0A9X3EL78"/>
<dbReference type="RefSeq" id="WP_267767476.1">
    <property type="nucleotide sequence ID" value="NZ_JAPNKE010000002.1"/>
</dbReference>
<organism evidence="2 3">
    <name type="scientific">Nannocystis pusilla</name>
    <dbReference type="NCBI Taxonomy" id="889268"/>
    <lineage>
        <taxon>Bacteria</taxon>
        <taxon>Pseudomonadati</taxon>
        <taxon>Myxococcota</taxon>
        <taxon>Polyangia</taxon>
        <taxon>Nannocystales</taxon>
        <taxon>Nannocystaceae</taxon>
        <taxon>Nannocystis</taxon>
    </lineage>
</organism>
<reference evidence="2" key="1">
    <citation type="submission" date="2022-11" db="EMBL/GenBank/DDBJ databases">
        <title>Minimal conservation of predation-associated metabolite biosynthetic gene clusters underscores biosynthetic potential of Myxococcota including descriptions for ten novel species: Archangium lansinium sp. nov., Myxococcus landrumus sp. nov., Nannocystis bai.</title>
        <authorList>
            <person name="Ahearne A."/>
            <person name="Stevens C."/>
            <person name="Phillips K."/>
        </authorList>
    </citation>
    <scope>NUCLEOTIDE SEQUENCE</scope>
    <source>
        <strain evidence="2">Na p29</strain>
    </source>
</reference>
<dbReference type="SUPFAM" id="SSF48452">
    <property type="entry name" value="TPR-like"/>
    <property type="match status" value="1"/>
</dbReference>
<evidence type="ECO:0000256" key="1">
    <source>
        <dbReference type="SAM" id="MobiDB-lite"/>
    </source>
</evidence>
<proteinExistence type="predicted"/>
<protein>
    <submittedName>
        <fullName evidence="2">Uncharacterized protein</fullName>
    </submittedName>
</protein>
<evidence type="ECO:0000313" key="3">
    <source>
        <dbReference type="Proteomes" id="UP001150924"/>
    </source>
</evidence>
<comment type="caution">
    <text evidence="2">The sequence shown here is derived from an EMBL/GenBank/DDBJ whole genome shotgun (WGS) entry which is preliminary data.</text>
</comment>
<dbReference type="InterPro" id="IPR011990">
    <property type="entry name" value="TPR-like_helical_dom_sf"/>
</dbReference>
<name>A0A9X3EL78_9BACT</name>
<accession>A0A9X3EL78</accession>